<evidence type="ECO:0000313" key="1">
    <source>
        <dbReference type="EMBL" id="KAG5293685.1"/>
    </source>
</evidence>
<dbReference type="EMBL" id="JAEVHI010000004">
    <property type="protein sequence ID" value="KAG5293685.1"/>
    <property type="molecule type" value="Genomic_DNA"/>
</dbReference>
<comment type="caution">
    <text evidence="1">The sequence shown here is derived from an EMBL/GenBank/DDBJ whole genome shotgun (WGS) entry which is preliminary data.</text>
</comment>
<evidence type="ECO:0000313" key="2">
    <source>
        <dbReference type="Proteomes" id="UP000670092"/>
    </source>
</evidence>
<name>A0A8H7YQ27_AJECA</name>
<dbReference type="Proteomes" id="UP000670092">
    <property type="component" value="Unassembled WGS sequence"/>
</dbReference>
<proteinExistence type="predicted"/>
<sequence>MAMREKNNGFPLRGLFQWPVVTGDRQDRTSRSGANQVANQSKGLLCYISFESHLGFLPAGNDQCLMPRLSKSFNPLEQMFFVLQQHFFYPCQSSTPRHGLRLETILSAQALCKAR</sequence>
<dbReference type="AlphaFoldDB" id="A0A8H7YQ27"/>
<dbReference type="VEuPathDB" id="FungiDB:I7I52_05086"/>
<protein>
    <submittedName>
        <fullName evidence="1">Uncharacterized protein</fullName>
    </submittedName>
</protein>
<reference evidence="1 2" key="1">
    <citation type="submission" date="2021-01" db="EMBL/GenBank/DDBJ databases">
        <title>Chromosome-level genome assembly of a human fungal pathogen reveals clustering of transcriptionally co-regulated genes.</title>
        <authorList>
            <person name="Voorhies M."/>
            <person name="Cohen S."/>
            <person name="Shea T.P."/>
            <person name="Petrus S."/>
            <person name="Munoz J.F."/>
            <person name="Poplawski S."/>
            <person name="Goldman W.E."/>
            <person name="Michael T."/>
            <person name="Cuomo C.A."/>
            <person name="Sil A."/>
            <person name="Beyhan S."/>
        </authorList>
    </citation>
    <scope>NUCLEOTIDE SEQUENCE [LARGE SCALE GENOMIC DNA]</scope>
    <source>
        <strain evidence="1 2">G184AR</strain>
    </source>
</reference>
<accession>A0A8H7YQ27</accession>
<organism evidence="1 2">
    <name type="scientific">Ajellomyces capsulatus</name>
    <name type="common">Darling's disease fungus</name>
    <name type="synonym">Histoplasma capsulatum</name>
    <dbReference type="NCBI Taxonomy" id="5037"/>
    <lineage>
        <taxon>Eukaryota</taxon>
        <taxon>Fungi</taxon>
        <taxon>Dikarya</taxon>
        <taxon>Ascomycota</taxon>
        <taxon>Pezizomycotina</taxon>
        <taxon>Eurotiomycetes</taxon>
        <taxon>Eurotiomycetidae</taxon>
        <taxon>Onygenales</taxon>
        <taxon>Ajellomycetaceae</taxon>
        <taxon>Histoplasma</taxon>
    </lineage>
</organism>
<gene>
    <name evidence="1" type="ORF">I7I52_05086</name>
</gene>